<gene>
    <name evidence="5" type="primary">recX</name>
    <name evidence="9" type="ordered locus">Solca_1258</name>
</gene>
<keyword evidence="10" id="KW-1185">Reference proteome</keyword>
<dbReference type="HAMAP" id="MF_01114">
    <property type="entry name" value="RecX"/>
    <property type="match status" value="1"/>
</dbReference>
<proteinExistence type="inferred from homology"/>
<evidence type="ECO:0000313" key="9">
    <source>
        <dbReference type="EMBL" id="AFD06347.1"/>
    </source>
</evidence>
<dbReference type="Pfam" id="PF02631">
    <property type="entry name" value="RecX_HTH2"/>
    <property type="match status" value="1"/>
</dbReference>
<dbReference type="Pfam" id="PF21982">
    <property type="entry name" value="RecX_HTH1"/>
    <property type="match status" value="1"/>
</dbReference>
<dbReference type="InterPro" id="IPR036388">
    <property type="entry name" value="WH-like_DNA-bd_sf"/>
</dbReference>
<comment type="function">
    <text evidence="5">Modulates RecA activity.</text>
</comment>
<comment type="similarity">
    <text evidence="2 5">Belongs to the RecX family.</text>
</comment>
<evidence type="ECO:0000256" key="4">
    <source>
        <dbReference type="ARBA" id="ARBA00022490"/>
    </source>
</evidence>
<keyword evidence="4 5" id="KW-0963">Cytoplasm</keyword>
<evidence type="ECO:0000256" key="5">
    <source>
        <dbReference type="HAMAP-Rule" id="MF_01114"/>
    </source>
</evidence>
<dbReference type="eggNOG" id="COG2137">
    <property type="taxonomic scope" value="Bacteria"/>
</dbReference>
<evidence type="ECO:0000259" key="7">
    <source>
        <dbReference type="Pfam" id="PF21981"/>
    </source>
</evidence>
<dbReference type="RefSeq" id="WP_014679574.1">
    <property type="nucleotide sequence ID" value="NC_017770.1"/>
</dbReference>
<feature type="domain" description="RecX second three-helical" evidence="6">
    <location>
        <begin position="84"/>
        <end position="125"/>
    </location>
</feature>
<feature type="domain" description="RecX first three-helical" evidence="8">
    <location>
        <begin position="38"/>
        <end position="77"/>
    </location>
</feature>
<evidence type="ECO:0000256" key="2">
    <source>
        <dbReference type="ARBA" id="ARBA00009695"/>
    </source>
</evidence>
<dbReference type="STRING" id="929556.Solca_1258"/>
<dbReference type="InterPro" id="IPR053925">
    <property type="entry name" value="RecX_HTH_3rd"/>
</dbReference>
<dbReference type="PANTHER" id="PTHR33602:SF1">
    <property type="entry name" value="REGULATORY PROTEIN RECX FAMILY PROTEIN"/>
    <property type="match status" value="1"/>
</dbReference>
<dbReference type="EMBL" id="CP003349">
    <property type="protein sequence ID" value="AFD06347.1"/>
    <property type="molecule type" value="Genomic_DNA"/>
</dbReference>
<dbReference type="Pfam" id="PF21981">
    <property type="entry name" value="RecX_HTH3"/>
    <property type="match status" value="1"/>
</dbReference>
<evidence type="ECO:0000256" key="3">
    <source>
        <dbReference type="ARBA" id="ARBA00018111"/>
    </source>
</evidence>
<dbReference type="AlphaFoldDB" id="H8KVG7"/>
<dbReference type="InterPro" id="IPR053926">
    <property type="entry name" value="RecX_HTH_1st"/>
</dbReference>
<evidence type="ECO:0000313" key="10">
    <source>
        <dbReference type="Proteomes" id="UP000007590"/>
    </source>
</evidence>
<dbReference type="InterPro" id="IPR003783">
    <property type="entry name" value="Regulatory_RecX"/>
</dbReference>
<evidence type="ECO:0000259" key="6">
    <source>
        <dbReference type="Pfam" id="PF02631"/>
    </source>
</evidence>
<dbReference type="Gene3D" id="1.10.10.10">
    <property type="entry name" value="Winged helix-like DNA-binding domain superfamily/Winged helix DNA-binding domain"/>
    <property type="match status" value="3"/>
</dbReference>
<protein>
    <recommendedName>
        <fullName evidence="3 5">Regulatory protein RecX</fullName>
    </recommendedName>
</protein>
<dbReference type="HOGENOM" id="CLU_066607_5_0_10"/>
<dbReference type="PANTHER" id="PTHR33602">
    <property type="entry name" value="REGULATORY PROTEIN RECX FAMILY PROTEIN"/>
    <property type="match status" value="1"/>
</dbReference>
<dbReference type="GO" id="GO:0006282">
    <property type="term" value="P:regulation of DNA repair"/>
    <property type="evidence" value="ECO:0007669"/>
    <property type="project" value="UniProtKB-UniRule"/>
</dbReference>
<evidence type="ECO:0000259" key="8">
    <source>
        <dbReference type="Pfam" id="PF21982"/>
    </source>
</evidence>
<dbReference type="InterPro" id="IPR053924">
    <property type="entry name" value="RecX_HTH_2nd"/>
</dbReference>
<dbReference type="GO" id="GO:0005737">
    <property type="term" value="C:cytoplasm"/>
    <property type="evidence" value="ECO:0007669"/>
    <property type="project" value="UniProtKB-SubCell"/>
</dbReference>
<name>H8KVG7_SOLCM</name>
<comment type="subcellular location">
    <subcellularLocation>
        <location evidence="1 5">Cytoplasm</location>
    </subcellularLocation>
</comment>
<dbReference type="Proteomes" id="UP000007590">
    <property type="component" value="Chromosome"/>
</dbReference>
<reference evidence="9" key="1">
    <citation type="submission" date="2012-02" db="EMBL/GenBank/DDBJ databases">
        <title>The complete genome of Solitalea canadensis DSM 3403.</title>
        <authorList>
            <consortium name="US DOE Joint Genome Institute (JGI-PGF)"/>
            <person name="Lucas S."/>
            <person name="Copeland A."/>
            <person name="Lapidus A."/>
            <person name="Glavina del Rio T."/>
            <person name="Dalin E."/>
            <person name="Tice H."/>
            <person name="Bruce D."/>
            <person name="Goodwin L."/>
            <person name="Pitluck S."/>
            <person name="Peters L."/>
            <person name="Ovchinnikova G."/>
            <person name="Lu M."/>
            <person name="Kyrpides N."/>
            <person name="Mavromatis K."/>
            <person name="Ivanova N."/>
            <person name="Brettin T."/>
            <person name="Detter J.C."/>
            <person name="Han C."/>
            <person name="Larimer F."/>
            <person name="Land M."/>
            <person name="Hauser L."/>
            <person name="Markowitz V."/>
            <person name="Cheng J.-F."/>
            <person name="Hugenholtz P."/>
            <person name="Woyke T."/>
            <person name="Wu D."/>
            <person name="Spring S."/>
            <person name="Schroeder M."/>
            <person name="Kopitz M."/>
            <person name="Brambilla E."/>
            <person name="Klenk H.-P."/>
            <person name="Eisen J.A."/>
        </authorList>
    </citation>
    <scope>NUCLEOTIDE SEQUENCE</scope>
    <source>
        <strain evidence="9">DSM 3403</strain>
    </source>
</reference>
<accession>H8KVG7</accession>
<evidence type="ECO:0000256" key="1">
    <source>
        <dbReference type="ARBA" id="ARBA00004496"/>
    </source>
</evidence>
<dbReference type="KEGG" id="scn:Solca_1258"/>
<sequence length="186" mass="22006">MKTPFGVSCLHFSKHIFYICDMQDEEFTKKRITDPKVALEKASRFCAYQERSQQEVRSKLYEWGLWTDAVEEIIADLIQNNYISEERFARMYALGKFRMKQWGKNKIKQGLKLKGVPENLIKKALLGIDPDDYEKTIVDTWKKKDLSEKERDPYKRNYKIAQYLMSRGFEGDSVWAIINEQSKAIK</sequence>
<organism evidence="9 10">
    <name type="scientific">Solitalea canadensis (strain ATCC 29591 / DSM 3403 / JCM 21819 / LMG 8368 / NBRC 15130 / NCIMB 12057 / USAM 9D)</name>
    <name type="common">Flexibacter canadensis</name>
    <dbReference type="NCBI Taxonomy" id="929556"/>
    <lineage>
        <taxon>Bacteria</taxon>
        <taxon>Pseudomonadati</taxon>
        <taxon>Bacteroidota</taxon>
        <taxon>Sphingobacteriia</taxon>
        <taxon>Sphingobacteriales</taxon>
        <taxon>Sphingobacteriaceae</taxon>
        <taxon>Solitalea</taxon>
    </lineage>
</organism>
<feature type="domain" description="RecX third three-helical" evidence="7">
    <location>
        <begin position="133"/>
        <end position="178"/>
    </location>
</feature>